<dbReference type="SMART" id="SM00421">
    <property type="entry name" value="HTH_LUXR"/>
    <property type="match status" value="1"/>
</dbReference>
<evidence type="ECO:0000313" key="5">
    <source>
        <dbReference type="EMBL" id="GLJ79892.1"/>
    </source>
</evidence>
<name>A0A9W6M3K6_9MICO</name>
<evidence type="ECO:0000256" key="3">
    <source>
        <dbReference type="ARBA" id="ARBA00023163"/>
    </source>
</evidence>
<dbReference type="CDD" id="cd06170">
    <property type="entry name" value="LuxR_C_like"/>
    <property type="match status" value="1"/>
</dbReference>
<evidence type="ECO:0000259" key="4">
    <source>
        <dbReference type="PROSITE" id="PS50043"/>
    </source>
</evidence>
<protein>
    <submittedName>
        <fullName evidence="5">Transcriptional regulator</fullName>
    </submittedName>
</protein>
<keyword evidence="6" id="KW-1185">Reference proteome</keyword>
<keyword evidence="2" id="KW-0238">DNA-binding</keyword>
<dbReference type="PANTHER" id="PTHR44688:SF16">
    <property type="entry name" value="DNA-BINDING TRANSCRIPTIONAL ACTIVATOR DEVR_DOSR"/>
    <property type="match status" value="1"/>
</dbReference>
<reference evidence="5" key="2">
    <citation type="submission" date="2023-01" db="EMBL/GenBank/DDBJ databases">
        <authorList>
            <person name="Sun Q."/>
            <person name="Evtushenko L."/>
        </authorList>
    </citation>
    <scope>NUCLEOTIDE SEQUENCE</scope>
    <source>
        <strain evidence="5">VKM Ac-1447</strain>
    </source>
</reference>
<evidence type="ECO:0000313" key="6">
    <source>
        <dbReference type="Proteomes" id="UP001142317"/>
    </source>
</evidence>
<feature type="domain" description="HTH luxR-type" evidence="4">
    <location>
        <begin position="792"/>
        <end position="857"/>
    </location>
</feature>
<sequence length="860" mass="91887">MRGRERSLARAESLIEAGRSIDVVGSRGSGRSTFFRALSERLRDRGWTVFMIRGVASLRATPFAAIALAGVVETPPAQRSDAIAERVGHRLLDKVREQRTTIFIDDWNDLDESSWGVIEYVRSVTGVPIVIARLRGLAARHTPSGLSASTLARTSSIDMTPLRFEELDDIVGAALGGPVDAATSQRVYAMSGGNVGLALAMVDASVRDGRLVRAGGEWWTAAGDLWCSSLRTAVEMHLDGLSPAARDALETIAIIGSPELDIVRRLVGWETLEFLEERALIAVVPAVPGALVSVIPPLFVSYFRHEPLTARRIRLTERIAATLGEDGGAVAGCGDGDILPVRTKQNALLAGMLRENAAGRAAAVAYEWQQNPSARTAAAYIASLSQSEGSEAPATIARVIAETDPRSGDIASRAEYCRVRARWLAYACGDVDGAIALLEAEAPELSVYGRILDATRLSILADLRSVPDGFEADLDISDGEPVPVQVALLEARVHVFTVAARLRDADRAYRELGRLDPQRQSYAARILADVGRLVGGSFDAGYRDLLSGLDEARGALDLEMFRAFSCGAVYGHLHAGDMTELGDLIDVCLSTGALAPLPAGGRASILVAAVLLAAGRGQIELATKYAARARQEWVVDGAFPGQSLAWMDAALATLDGRPEDGADALWRDSVALRDRGAVFAAQLGMLAAVEIAPNAERLAEAQRLLDAAPDTLGFRAQADYLAARNGRDAVALRAAGRSLEQHGRYGLAIAAYRLLADWAGEDRDAAGEADAAELERALRARRGSRAVNHARFAVEATRLTKRERQVADLVAAGMNNQEIASTLVVSVRTVESHVYRIMRKLEVGSRELIGPRLAGVNGSA</sequence>
<keyword evidence="1" id="KW-0805">Transcription regulation</keyword>
<dbReference type="InterPro" id="IPR016032">
    <property type="entry name" value="Sig_transdc_resp-reg_C-effctor"/>
</dbReference>
<reference evidence="5" key="1">
    <citation type="journal article" date="2014" name="Int. J. Syst. Evol. Microbiol.">
        <title>Complete genome sequence of Corynebacterium casei LMG S-19264T (=DSM 44701T), isolated from a smear-ripened cheese.</title>
        <authorList>
            <consortium name="US DOE Joint Genome Institute (JGI-PGF)"/>
            <person name="Walter F."/>
            <person name="Albersmeier A."/>
            <person name="Kalinowski J."/>
            <person name="Ruckert C."/>
        </authorList>
    </citation>
    <scope>NUCLEOTIDE SEQUENCE</scope>
    <source>
        <strain evidence="5">VKM Ac-1447</strain>
    </source>
</reference>
<evidence type="ECO:0000256" key="1">
    <source>
        <dbReference type="ARBA" id="ARBA00023015"/>
    </source>
</evidence>
<dbReference type="AlphaFoldDB" id="A0A9W6M3K6"/>
<dbReference type="Pfam" id="PF00196">
    <property type="entry name" value="GerE"/>
    <property type="match status" value="1"/>
</dbReference>
<dbReference type="InterPro" id="IPR036388">
    <property type="entry name" value="WH-like_DNA-bd_sf"/>
</dbReference>
<dbReference type="PROSITE" id="PS50043">
    <property type="entry name" value="HTH_LUXR_2"/>
    <property type="match status" value="1"/>
</dbReference>
<proteinExistence type="predicted"/>
<dbReference type="InterPro" id="IPR027417">
    <property type="entry name" value="P-loop_NTPase"/>
</dbReference>
<evidence type="ECO:0000256" key="2">
    <source>
        <dbReference type="ARBA" id="ARBA00023125"/>
    </source>
</evidence>
<dbReference type="RefSeq" id="WP_210006137.1">
    <property type="nucleotide sequence ID" value="NZ_BSEO01000006.1"/>
</dbReference>
<dbReference type="GO" id="GO:0003677">
    <property type="term" value="F:DNA binding"/>
    <property type="evidence" value="ECO:0007669"/>
    <property type="project" value="UniProtKB-KW"/>
</dbReference>
<dbReference type="Gene3D" id="1.10.10.10">
    <property type="entry name" value="Winged helix-like DNA-binding domain superfamily/Winged helix DNA-binding domain"/>
    <property type="match status" value="1"/>
</dbReference>
<accession>A0A9W6M3K6</accession>
<organism evidence="5 6">
    <name type="scientific">Microbacterium imperiale</name>
    <dbReference type="NCBI Taxonomy" id="33884"/>
    <lineage>
        <taxon>Bacteria</taxon>
        <taxon>Bacillati</taxon>
        <taxon>Actinomycetota</taxon>
        <taxon>Actinomycetes</taxon>
        <taxon>Micrococcales</taxon>
        <taxon>Microbacteriaceae</taxon>
        <taxon>Microbacterium</taxon>
    </lineage>
</organism>
<dbReference type="EMBL" id="BSEO01000006">
    <property type="protein sequence ID" value="GLJ79892.1"/>
    <property type="molecule type" value="Genomic_DNA"/>
</dbReference>
<dbReference type="GO" id="GO:0006355">
    <property type="term" value="P:regulation of DNA-templated transcription"/>
    <property type="evidence" value="ECO:0007669"/>
    <property type="project" value="InterPro"/>
</dbReference>
<dbReference type="PRINTS" id="PR00038">
    <property type="entry name" value="HTHLUXR"/>
</dbReference>
<comment type="caution">
    <text evidence="5">The sequence shown here is derived from an EMBL/GenBank/DDBJ whole genome shotgun (WGS) entry which is preliminary data.</text>
</comment>
<gene>
    <name evidence="5" type="ORF">GCM10017586_15750</name>
</gene>
<dbReference type="PANTHER" id="PTHR44688">
    <property type="entry name" value="DNA-BINDING TRANSCRIPTIONAL ACTIVATOR DEVR_DOSR"/>
    <property type="match status" value="1"/>
</dbReference>
<dbReference type="InterPro" id="IPR000792">
    <property type="entry name" value="Tscrpt_reg_LuxR_C"/>
</dbReference>
<dbReference type="PROSITE" id="PS00622">
    <property type="entry name" value="HTH_LUXR_1"/>
    <property type="match status" value="1"/>
</dbReference>
<dbReference type="SUPFAM" id="SSF46894">
    <property type="entry name" value="C-terminal effector domain of the bipartite response regulators"/>
    <property type="match status" value="1"/>
</dbReference>
<keyword evidence="3" id="KW-0804">Transcription</keyword>
<dbReference type="Proteomes" id="UP001142317">
    <property type="component" value="Unassembled WGS sequence"/>
</dbReference>
<dbReference type="SUPFAM" id="SSF52540">
    <property type="entry name" value="P-loop containing nucleoside triphosphate hydrolases"/>
    <property type="match status" value="1"/>
</dbReference>